<dbReference type="InterPro" id="IPR056749">
    <property type="entry name" value="Citrate_synth_N"/>
</dbReference>
<feature type="compositionally biased region" description="Basic and acidic residues" evidence="12">
    <location>
        <begin position="472"/>
        <end position="481"/>
    </location>
</feature>
<keyword evidence="11" id="KW-0443">Lipid metabolism</keyword>
<organism evidence="15 16">
    <name type="scientific">Henosepilachna vigintioctopunctata</name>
    <dbReference type="NCBI Taxonomy" id="420089"/>
    <lineage>
        <taxon>Eukaryota</taxon>
        <taxon>Metazoa</taxon>
        <taxon>Ecdysozoa</taxon>
        <taxon>Arthropoda</taxon>
        <taxon>Hexapoda</taxon>
        <taxon>Insecta</taxon>
        <taxon>Pterygota</taxon>
        <taxon>Neoptera</taxon>
        <taxon>Endopterygota</taxon>
        <taxon>Coleoptera</taxon>
        <taxon>Polyphaga</taxon>
        <taxon>Cucujiformia</taxon>
        <taxon>Coccinelloidea</taxon>
        <taxon>Coccinellidae</taxon>
        <taxon>Epilachninae</taxon>
        <taxon>Epilachnini</taxon>
        <taxon>Henosepilachna</taxon>
    </lineage>
</organism>
<comment type="similarity">
    <text evidence="3">In the N-terminal section; belongs to the succinate/malate CoA ligase beta subunit family.</text>
</comment>
<evidence type="ECO:0000256" key="4">
    <source>
        <dbReference type="ARBA" id="ARBA00012639"/>
    </source>
</evidence>
<dbReference type="Pfam" id="PF24948">
    <property type="entry name" value="Citrate_synth_N"/>
    <property type="match status" value="2"/>
</dbReference>
<dbReference type="FunFam" id="3.40.50.261:FF:000004">
    <property type="entry name" value="ATP-citrate synthase subunit"/>
    <property type="match status" value="1"/>
</dbReference>
<dbReference type="EC" id="2.3.3.8" evidence="4"/>
<sequence length="574" mass="64187">MADCAIASVIRCSAELFPLIRNLLQIFLKLKFRTMSAKAIYEATGKDIINRNLSGNTAAAHCRFASVGPDTNYAELLAKNPWLTTTKLVVKPDQLIKRRGKLGLILVNKDFDTVKQWIDDRMNKNQKVGEAMGKLRNFIIEPFIPHKENEEFYVCIYSSRNADSILFYHQGGVDIDFDTISKVLLKEVKDANKKSIVGTFIYNLYKLYVDLYFTYLEINPLVVTDKEIFILDLAAKLDSTADFICRPQWGNIEYPPPFGRDAYPEEAYIADLDSKSGASLKLTILNKSGRIWTMVAGGGASVIYSDTICDLGGAKELANYGEYSGAPSEQQTYEYAKTILSLMTQEKHPEGKILITGGGIANFTNVAATFKGIITALVEFQSRLVEHKISIFVRRAGPNYQEGLRRMREVGKTLGIPLYVFGPETHMTAICGYALGTRSIPKENNVEFATANFLLPSGEKQPNKECLQASNKELRPSDKKSSAAGEQCVRQAKVIQSKIEVPIEMPQGDATDSSAKTMFTNQTKAIVWGMQTRAIQSMLDFDFVCSRTEPSVVAVIYPFVGDHKQKYYWGHKKF</sequence>
<dbReference type="AlphaFoldDB" id="A0AAW1U5T0"/>
<evidence type="ECO:0000256" key="2">
    <source>
        <dbReference type="ARBA" id="ARBA00005899"/>
    </source>
</evidence>
<dbReference type="Gene3D" id="3.40.50.720">
    <property type="entry name" value="NAD(P)-binding Rossmann-like Domain"/>
    <property type="match status" value="1"/>
</dbReference>
<feature type="domain" description="ATP-citrate synthase ATP-grasp" evidence="14">
    <location>
        <begin position="36"/>
        <end position="176"/>
    </location>
</feature>
<evidence type="ECO:0000256" key="1">
    <source>
        <dbReference type="ARBA" id="ARBA00004496"/>
    </source>
</evidence>
<evidence type="ECO:0000313" key="16">
    <source>
        <dbReference type="Proteomes" id="UP001431783"/>
    </source>
</evidence>
<keyword evidence="7" id="KW-0597">Phosphoprotein</keyword>
<dbReference type="InterPro" id="IPR013815">
    <property type="entry name" value="ATP_grasp_subdomain_1"/>
</dbReference>
<dbReference type="Pfam" id="PF16114">
    <property type="entry name" value="Citrate_bind"/>
    <property type="match status" value="1"/>
</dbReference>
<dbReference type="InterPro" id="IPR016102">
    <property type="entry name" value="Succinyl-CoA_synth-like"/>
</dbReference>
<evidence type="ECO:0000256" key="9">
    <source>
        <dbReference type="ARBA" id="ARBA00022741"/>
    </source>
</evidence>
<dbReference type="SUPFAM" id="SSF56059">
    <property type="entry name" value="Glutathione synthetase ATP-binding domain-like"/>
    <property type="match status" value="1"/>
</dbReference>
<dbReference type="Gene3D" id="3.30.470.20">
    <property type="entry name" value="ATP-grasp fold, B domain"/>
    <property type="match status" value="1"/>
</dbReference>
<feature type="domain" description="ATP-citrate synthase ATP-grasp" evidence="14">
    <location>
        <begin position="178"/>
        <end position="249"/>
    </location>
</feature>
<dbReference type="InterPro" id="IPR017866">
    <property type="entry name" value="Succ-CoA_synthase_bsu_CS"/>
</dbReference>
<keyword evidence="16" id="KW-1185">Reference proteome</keyword>
<dbReference type="GO" id="GO:0003878">
    <property type="term" value="F:ATP citrate synthase activity"/>
    <property type="evidence" value="ECO:0007669"/>
    <property type="project" value="UniProtKB-EC"/>
</dbReference>
<dbReference type="GO" id="GO:0005524">
    <property type="term" value="F:ATP binding"/>
    <property type="evidence" value="ECO:0007669"/>
    <property type="project" value="UniProtKB-KW"/>
</dbReference>
<comment type="caution">
    <text evidence="15">The sequence shown here is derived from an EMBL/GenBank/DDBJ whole genome shotgun (WGS) entry which is preliminary data.</text>
</comment>
<protein>
    <recommendedName>
        <fullName evidence="4">ATP citrate synthase</fullName>
        <ecNumber evidence="4">2.3.3.8</ecNumber>
    </recommendedName>
</protein>
<dbReference type="GO" id="GO:0005829">
    <property type="term" value="C:cytosol"/>
    <property type="evidence" value="ECO:0007669"/>
    <property type="project" value="TreeGrafter"/>
</dbReference>
<evidence type="ECO:0000256" key="11">
    <source>
        <dbReference type="ARBA" id="ARBA00023098"/>
    </source>
</evidence>
<keyword evidence="9" id="KW-0547">Nucleotide-binding</keyword>
<dbReference type="PANTHER" id="PTHR23118:SF42">
    <property type="entry name" value="ATP-CITRATE SYNTHASE"/>
    <property type="match status" value="1"/>
</dbReference>
<dbReference type="GO" id="GO:0006085">
    <property type="term" value="P:acetyl-CoA biosynthetic process"/>
    <property type="evidence" value="ECO:0007669"/>
    <property type="project" value="TreeGrafter"/>
</dbReference>
<dbReference type="EMBL" id="JARQZJ010000035">
    <property type="protein sequence ID" value="KAK9876009.1"/>
    <property type="molecule type" value="Genomic_DNA"/>
</dbReference>
<comment type="similarity">
    <text evidence="2">In the C-terminal section; belongs to the succinate/malate CoA ligase alpha subunit family.</text>
</comment>
<evidence type="ECO:0000259" key="14">
    <source>
        <dbReference type="Pfam" id="PF24948"/>
    </source>
</evidence>
<dbReference type="InterPro" id="IPR002020">
    <property type="entry name" value="Citrate_synthase"/>
</dbReference>
<evidence type="ECO:0000256" key="8">
    <source>
        <dbReference type="ARBA" id="ARBA00022679"/>
    </source>
</evidence>
<dbReference type="InterPro" id="IPR032263">
    <property type="entry name" value="Citrate-bd"/>
</dbReference>
<dbReference type="Proteomes" id="UP001431783">
    <property type="component" value="Unassembled WGS sequence"/>
</dbReference>
<feature type="region of interest" description="Disordered" evidence="12">
    <location>
        <begin position="461"/>
        <end position="486"/>
    </location>
</feature>
<evidence type="ECO:0000256" key="6">
    <source>
        <dbReference type="ARBA" id="ARBA00022516"/>
    </source>
</evidence>
<keyword evidence="10" id="KW-0067">ATP-binding</keyword>
<evidence type="ECO:0000256" key="5">
    <source>
        <dbReference type="ARBA" id="ARBA00022490"/>
    </source>
</evidence>
<proteinExistence type="inferred from homology"/>
<evidence type="ECO:0000256" key="7">
    <source>
        <dbReference type="ARBA" id="ARBA00022553"/>
    </source>
</evidence>
<evidence type="ECO:0000256" key="12">
    <source>
        <dbReference type="SAM" id="MobiDB-lite"/>
    </source>
</evidence>
<dbReference type="Gene3D" id="3.30.1490.20">
    <property type="entry name" value="ATP-grasp fold, A domain"/>
    <property type="match status" value="1"/>
</dbReference>
<dbReference type="GO" id="GO:0006633">
    <property type="term" value="P:fatty acid biosynthetic process"/>
    <property type="evidence" value="ECO:0007669"/>
    <property type="project" value="TreeGrafter"/>
</dbReference>
<reference evidence="15 16" key="1">
    <citation type="submission" date="2023-03" db="EMBL/GenBank/DDBJ databases">
        <title>Genome insight into feeding habits of ladybird beetles.</title>
        <authorList>
            <person name="Li H.-S."/>
            <person name="Huang Y.-H."/>
            <person name="Pang H."/>
        </authorList>
    </citation>
    <scope>NUCLEOTIDE SEQUENCE [LARGE SCALE GENOMIC DNA]</scope>
    <source>
        <strain evidence="15">SYSU_2023b</strain>
        <tissue evidence="15">Whole body</tissue>
    </source>
</reference>
<dbReference type="PANTHER" id="PTHR23118">
    <property type="entry name" value="ATP-CITRATE SYNTHASE"/>
    <property type="match status" value="1"/>
</dbReference>
<dbReference type="SUPFAM" id="SSF52210">
    <property type="entry name" value="Succinyl-CoA synthetase domains"/>
    <property type="match status" value="1"/>
</dbReference>
<evidence type="ECO:0000256" key="10">
    <source>
        <dbReference type="ARBA" id="ARBA00022840"/>
    </source>
</evidence>
<name>A0AAW1U5T0_9CUCU</name>
<comment type="subcellular location">
    <subcellularLocation>
        <location evidence="1">Cytoplasm</location>
    </subcellularLocation>
</comment>
<evidence type="ECO:0000259" key="13">
    <source>
        <dbReference type="Pfam" id="PF16114"/>
    </source>
</evidence>
<accession>A0AAW1U5T0</accession>
<feature type="domain" description="ATP-citrate synthase citrate-binding" evidence="13">
    <location>
        <begin position="260"/>
        <end position="436"/>
    </location>
</feature>
<gene>
    <name evidence="15" type="ORF">WA026_011125</name>
</gene>
<keyword evidence="6" id="KW-0444">Lipid biosynthesis</keyword>
<evidence type="ECO:0000313" key="15">
    <source>
        <dbReference type="EMBL" id="KAK9876009.1"/>
    </source>
</evidence>
<keyword evidence="5" id="KW-0963">Cytoplasm</keyword>
<evidence type="ECO:0000256" key="3">
    <source>
        <dbReference type="ARBA" id="ARBA00010719"/>
    </source>
</evidence>
<dbReference type="PROSITE" id="PS01217">
    <property type="entry name" value="SUCCINYL_COA_LIG_3"/>
    <property type="match status" value="1"/>
</dbReference>
<dbReference type="Gene3D" id="3.40.50.261">
    <property type="entry name" value="Succinyl-CoA synthetase domains"/>
    <property type="match status" value="1"/>
</dbReference>
<keyword evidence="8" id="KW-0808">Transferase</keyword>